<dbReference type="EMBL" id="FUHW01000011">
    <property type="protein sequence ID" value="SJM50348.1"/>
    <property type="molecule type" value="Genomic_DNA"/>
</dbReference>
<evidence type="ECO:0000313" key="1">
    <source>
        <dbReference type="EMBL" id="SJM50348.1"/>
    </source>
</evidence>
<accession>A0A1R4F334</accession>
<name>A0A1R4F334_9MICC</name>
<dbReference type="AlphaFoldDB" id="A0A1R4F334"/>
<keyword evidence="2" id="KW-1185">Reference proteome</keyword>
<protein>
    <submittedName>
        <fullName evidence="1">Uncharacterized protein</fullName>
    </submittedName>
</protein>
<proteinExistence type="predicted"/>
<evidence type="ECO:0000313" key="2">
    <source>
        <dbReference type="Proteomes" id="UP000195913"/>
    </source>
</evidence>
<organism evidence="1 2">
    <name type="scientific">Arthrobacter rhombi</name>
    <dbReference type="NCBI Taxonomy" id="71253"/>
    <lineage>
        <taxon>Bacteria</taxon>
        <taxon>Bacillati</taxon>
        <taxon>Actinomycetota</taxon>
        <taxon>Actinomycetes</taxon>
        <taxon>Micrococcales</taxon>
        <taxon>Micrococcaceae</taxon>
        <taxon>Arthrobacter</taxon>
    </lineage>
</organism>
<sequence>MDAAVEQLAHGYDGHVATPSGGSSPVPAGTAVTTCCFGYVAFHRSVVPLVSAAVSGPLSPPGFRTVGCRFHPWEAAKRRHQKVETQYAKSVPVVSCL</sequence>
<dbReference type="Proteomes" id="UP000195913">
    <property type="component" value="Unassembled WGS sequence"/>
</dbReference>
<reference evidence="1 2" key="1">
    <citation type="submission" date="2017-02" db="EMBL/GenBank/DDBJ databases">
        <authorList>
            <person name="Peterson S.W."/>
        </authorList>
    </citation>
    <scope>NUCLEOTIDE SEQUENCE [LARGE SCALE GENOMIC DNA]</scope>
    <source>
        <strain evidence="1 2">B Ar 00.02</strain>
    </source>
</reference>
<gene>
    <name evidence="1" type="ORF">FM101_02010</name>
</gene>